<feature type="region of interest" description="Disordered" evidence="1">
    <location>
        <begin position="352"/>
        <end position="402"/>
    </location>
</feature>
<evidence type="ECO:0000256" key="1">
    <source>
        <dbReference type="SAM" id="MobiDB-lite"/>
    </source>
</evidence>
<sequence length="402" mass="43992">MGWAALGRRAAALHARHVERTTEPGVDHVWHGAVAERRLEARIHPAPPRDPSAGAAALTAPEAQDRVEVLLDGAHVATEPFTDNTEKVTLGRTALAGAGWDVDAEGSLALEVISTKVPLVRPRAVREVHVIRRDRDPARRSRVALHAPSGSRAEQRAAFRSRRPRTGAVRDFVVVAGPKLLLLLLGLLTLVAPNLLGWLMNPLRPLLDWVADRLRPVTEWIGRLLQPLLDAVAAVARWIGAALGWLWGLVEAVLSFLFGWVDDIPWPRIDLPDVPWPDLSWLRDLLRPVEPVVVWLFDNEQLVVAVLLGLWAARAGLRRHREGTAGADAEAARLRARLAADLRELVARREAEEAARSAGPDPARPAAVAADEVRVHDADRLHEREAGGRPHEGEPAPLELPG</sequence>
<keyword evidence="2" id="KW-0472">Membrane</keyword>
<evidence type="ECO:0000313" key="3">
    <source>
        <dbReference type="EMBL" id="SNC63211.1"/>
    </source>
</evidence>
<feature type="transmembrane region" description="Helical" evidence="2">
    <location>
        <begin position="180"/>
        <end position="200"/>
    </location>
</feature>
<evidence type="ECO:0000313" key="4">
    <source>
        <dbReference type="Proteomes" id="UP000198122"/>
    </source>
</evidence>
<feature type="transmembrane region" description="Helical" evidence="2">
    <location>
        <begin position="243"/>
        <end position="261"/>
    </location>
</feature>
<keyword evidence="4" id="KW-1185">Reference proteome</keyword>
<accession>A0A212TBJ9</accession>
<reference evidence="3 4" key="1">
    <citation type="submission" date="2017-06" db="EMBL/GenBank/DDBJ databases">
        <authorList>
            <person name="Kim H.J."/>
            <person name="Triplett B.A."/>
        </authorList>
    </citation>
    <scope>NUCLEOTIDE SEQUENCE [LARGE SCALE GENOMIC DNA]</scope>
    <source>
        <strain evidence="3 4">DSM 22179</strain>
    </source>
</reference>
<dbReference type="EMBL" id="FYEZ01000001">
    <property type="protein sequence ID" value="SNC63211.1"/>
    <property type="molecule type" value="Genomic_DNA"/>
</dbReference>
<feature type="compositionally biased region" description="Low complexity" evidence="1">
    <location>
        <begin position="356"/>
        <end position="370"/>
    </location>
</feature>
<gene>
    <name evidence="3" type="ORF">SAMN05445756_0858</name>
</gene>
<keyword evidence="2" id="KW-0812">Transmembrane</keyword>
<feature type="compositionally biased region" description="Basic and acidic residues" evidence="1">
    <location>
        <begin position="371"/>
        <end position="394"/>
    </location>
</feature>
<protein>
    <submittedName>
        <fullName evidence="3">Uncharacterized protein</fullName>
    </submittedName>
</protein>
<proteinExistence type="predicted"/>
<dbReference type="Proteomes" id="UP000198122">
    <property type="component" value="Unassembled WGS sequence"/>
</dbReference>
<organism evidence="3 4">
    <name type="scientific">Kytococcus aerolatus</name>
    <dbReference type="NCBI Taxonomy" id="592308"/>
    <lineage>
        <taxon>Bacteria</taxon>
        <taxon>Bacillati</taxon>
        <taxon>Actinomycetota</taxon>
        <taxon>Actinomycetes</taxon>
        <taxon>Micrococcales</taxon>
        <taxon>Kytococcaceae</taxon>
        <taxon>Kytococcus</taxon>
    </lineage>
</organism>
<keyword evidence="2" id="KW-1133">Transmembrane helix</keyword>
<name>A0A212TBJ9_9MICO</name>
<dbReference type="AlphaFoldDB" id="A0A212TBJ9"/>
<evidence type="ECO:0000256" key="2">
    <source>
        <dbReference type="SAM" id="Phobius"/>
    </source>
</evidence>